<dbReference type="STRING" id="307972.A0A2G8LK03"/>
<protein>
    <submittedName>
        <fullName evidence="2">Putative epithelial chloride channel protein-like</fullName>
    </submittedName>
</protein>
<reference evidence="2 3" key="1">
    <citation type="journal article" date="2017" name="PLoS Biol.">
        <title>The sea cucumber genome provides insights into morphological evolution and visceral regeneration.</title>
        <authorList>
            <person name="Zhang X."/>
            <person name="Sun L."/>
            <person name="Yuan J."/>
            <person name="Sun Y."/>
            <person name="Gao Y."/>
            <person name="Zhang L."/>
            <person name="Li S."/>
            <person name="Dai H."/>
            <person name="Hamel J.F."/>
            <person name="Liu C."/>
            <person name="Yu Y."/>
            <person name="Liu S."/>
            <person name="Lin W."/>
            <person name="Guo K."/>
            <person name="Jin S."/>
            <person name="Xu P."/>
            <person name="Storey K.B."/>
            <person name="Huan P."/>
            <person name="Zhang T."/>
            <person name="Zhou Y."/>
            <person name="Zhang J."/>
            <person name="Lin C."/>
            <person name="Li X."/>
            <person name="Xing L."/>
            <person name="Huo D."/>
            <person name="Sun M."/>
            <person name="Wang L."/>
            <person name="Mercier A."/>
            <person name="Li F."/>
            <person name="Yang H."/>
            <person name="Xiang J."/>
        </authorList>
    </citation>
    <scope>NUCLEOTIDE SEQUENCE [LARGE SCALE GENOMIC DNA]</scope>
    <source>
        <strain evidence="2">Shaxun</strain>
        <tissue evidence="2">Muscle</tissue>
    </source>
</reference>
<dbReference type="OrthoDB" id="10021899at2759"/>
<gene>
    <name evidence="2" type="ORF">BSL78_02524</name>
</gene>
<dbReference type="InterPro" id="IPR051266">
    <property type="entry name" value="CLCR"/>
</dbReference>
<keyword evidence="3" id="KW-1185">Reference proteome</keyword>
<dbReference type="CDD" id="cd00198">
    <property type="entry name" value="vWFA"/>
    <property type="match status" value="1"/>
</dbReference>
<dbReference type="Proteomes" id="UP000230750">
    <property type="component" value="Unassembled WGS sequence"/>
</dbReference>
<name>A0A2G8LK03_STIJA</name>
<dbReference type="SUPFAM" id="SSF53300">
    <property type="entry name" value="vWA-like"/>
    <property type="match status" value="1"/>
</dbReference>
<dbReference type="InterPro" id="IPR002035">
    <property type="entry name" value="VWF_A"/>
</dbReference>
<dbReference type="AlphaFoldDB" id="A0A2G8LK03"/>
<proteinExistence type="predicted"/>
<dbReference type="PANTHER" id="PTHR10579:SF177">
    <property type="entry name" value="CALCIUM-ACTIVATED CHLORIDE CHANNEL REGULATOR 4-LIKE PROTEIN"/>
    <property type="match status" value="1"/>
</dbReference>
<dbReference type="Gene3D" id="3.40.50.410">
    <property type="entry name" value="von Willebrand factor, type A domain"/>
    <property type="match status" value="1"/>
</dbReference>
<dbReference type="InterPro" id="IPR036465">
    <property type="entry name" value="vWFA_dom_sf"/>
</dbReference>
<evidence type="ECO:0000259" key="1">
    <source>
        <dbReference type="PROSITE" id="PS50234"/>
    </source>
</evidence>
<dbReference type="InterPro" id="IPR013642">
    <property type="entry name" value="CLCA_N"/>
</dbReference>
<dbReference type="PANTHER" id="PTHR10579">
    <property type="entry name" value="CALCIUM-ACTIVATED CHLORIDE CHANNEL REGULATOR"/>
    <property type="match status" value="1"/>
</dbReference>
<dbReference type="SMART" id="SM00327">
    <property type="entry name" value="VWA"/>
    <property type="match status" value="1"/>
</dbReference>
<organism evidence="2 3">
    <name type="scientific">Stichopus japonicus</name>
    <name type="common">Sea cucumber</name>
    <dbReference type="NCBI Taxonomy" id="307972"/>
    <lineage>
        <taxon>Eukaryota</taxon>
        <taxon>Metazoa</taxon>
        <taxon>Echinodermata</taxon>
        <taxon>Eleutherozoa</taxon>
        <taxon>Echinozoa</taxon>
        <taxon>Holothuroidea</taxon>
        <taxon>Aspidochirotacea</taxon>
        <taxon>Aspidochirotida</taxon>
        <taxon>Stichopodidae</taxon>
        <taxon>Apostichopus</taxon>
    </lineage>
</organism>
<dbReference type="Pfam" id="PF00092">
    <property type="entry name" value="VWA"/>
    <property type="match status" value="1"/>
</dbReference>
<feature type="domain" description="VWFA" evidence="1">
    <location>
        <begin position="210"/>
        <end position="377"/>
    </location>
</feature>
<accession>A0A2G8LK03</accession>
<comment type="caution">
    <text evidence="2">The sequence shown here is derived from an EMBL/GenBank/DDBJ whole genome shotgun (WGS) entry which is preliminary data.</text>
</comment>
<evidence type="ECO:0000313" key="3">
    <source>
        <dbReference type="Proteomes" id="UP000230750"/>
    </source>
</evidence>
<sequence>MTYFKEVRILIHLHAVNNPSYVSAVSESFENSDVRIDNPGEDSSFPNINRPYTAKPTFCGSQGLYIHLTPEFVTDGDIANVYGGYDKVLAHEWAHYRWGVFDEYPQPGEQHFYDSSSGQVEAVRCTKSITASLMYKQFLDYISEFCDEDEDGNGNERLIHNAEAPNRQNRHCEMKSVWQVMKEHSDFVTSQGTVNIQRTEFVIVRQRPARYVIVIDNSASMFARLLPLRQAIYIFINEVLVDGEELGLVNFNDNGMVISNLTTVNDNTRTTLFMDLPTQAEGATTIGGGVEKGLDVLNTTGDINTLGGRLIVLTDGEENKDPRISDIINTTGSVLIHTIAIGDKVDQNLESLATRTGGRQFLHQDSSTALFDIFSQFGVDVRGASAEELVSEYIANFTMAEGLRRITFVRDNTLRGGITIYVGVVRGQGFGLGSEDLFEVRLESPSGLVSQSRFEVFASLFIVDTNSQEKYKTLICFRNWLTGYNPVIVPEVEATVETPNGLKKMKLYDDGIGEDIVQGEGQIVNGARVGVGAAVDPEKGQAEWNVTYEPSGDVQRTITGGVLLVTMLDLYGNNYGPYRLIPSSEGFFEENRTLELTFTAPGANLMDGRARSYDIRYSTSFEDFRSTFASGVTLGTAENDEKPYILSGNPNNPSMARNEEIYTIMFPLRSGRRKRKRRIRSKLLQTTNIFWVPQSWRVILFTGMRIVIGTTTKRMKLEEVAWLILEATLAQKTAERVTMEKMIIEELTVQIYRMVETLRFTMIPFGMLSERPKQKEDMILLEKQKECLFQNGGFDHDIPANVRGQAYDDGVRNAERQTNYNFLPGNPHALRNNVREAELYQTGGDYNFLAVDSRQSDVLSHAQCVRNLSDYQFLPAEAQQYGDLRMANIEYANSNKNGERIRSTANLLEPSPQQGVGTIEFKKGVFTMWCYLCPNPKDVLSAMLRCNGRGTRRHVSIVIVRASIQLGKVVVKIILSDQQNISN</sequence>
<dbReference type="Pfam" id="PF08434">
    <property type="entry name" value="CLCA"/>
    <property type="match status" value="1"/>
</dbReference>
<dbReference type="PROSITE" id="PS50234">
    <property type="entry name" value="VWFA"/>
    <property type="match status" value="1"/>
</dbReference>
<evidence type="ECO:0000313" key="2">
    <source>
        <dbReference type="EMBL" id="PIK60588.1"/>
    </source>
</evidence>
<dbReference type="EMBL" id="MRZV01000053">
    <property type="protein sequence ID" value="PIK60588.1"/>
    <property type="molecule type" value="Genomic_DNA"/>
</dbReference>